<dbReference type="GO" id="GO:0005085">
    <property type="term" value="F:guanyl-nucleotide exchange factor activity"/>
    <property type="evidence" value="ECO:0007669"/>
    <property type="project" value="InterPro"/>
</dbReference>
<dbReference type="AlphaFoldDB" id="A0A4Z2FVE8"/>
<dbReference type="Proteomes" id="UP000314294">
    <property type="component" value="Unassembled WGS sequence"/>
</dbReference>
<dbReference type="InterPro" id="IPR046773">
    <property type="entry name" value="DOCKER_Lobe_C"/>
</dbReference>
<dbReference type="GO" id="GO:0031252">
    <property type="term" value="C:cell leading edge"/>
    <property type="evidence" value="ECO:0007669"/>
    <property type="project" value="TreeGrafter"/>
</dbReference>
<feature type="domain" description="DOCKER Lobe C" evidence="1">
    <location>
        <begin position="28"/>
        <end position="100"/>
    </location>
</feature>
<dbReference type="PANTHER" id="PTHR23317">
    <property type="entry name" value="DEDICATOR OF CYTOKINESIS DOCK"/>
    <property type="match status" value="1"/>
</dbReference>
<name>A0A4Z2FVE8_9TELE</name>
<protein>
    <submittedName>
        <fullName evidence="2">Dedicator of cytokinesis protein 8</fullName>
    </submittedName>
</protein>
<evidence type="ECO:0000313" key="3">
    <source>
        <dbReference type="Proteomes" id="UP000314294"/>
    </source>
</evidence>
<evidence type="ECO:0000259" key="1">
    <source>
        <dbReference type="Pfam" id="PF20421"/>
    </source>
</evidence>
<sequence>MGAERRAYAALAVTLAVQEANRGRFSDRGPLEVAQVFLNEIPADPKLFRHHNKLRLCFKEFIMRCGEAVEKNKHLITFDQKEYQQELKKNYNRLRENLRPMLERKIPELYKPIIRPRLENRDSFKRLSFRKAQEENS</sequence>
<keyword evidence="3" id="KW-1185">Reference proteome</keyword>
<dbReference type="OrthoDB" id="47328at2759"/>
<dbReference type="Gene3D" id="1.20.58.740">
    <property type="match status" value="1"/>
</dbReference>
<dbReference type="GO" id="GO:1903905">
    <property type="term" value="P:positive regulation of establishment of T cell polarity"/>
    <property type="evidence" value="ECO:0007669"/>
    <property type="project" value="TreeGrafter"/>
</dbReference>
<accession>A0A4Z2FVE8</accession>
<dbReference type="GO" id="GO:0007264">
    <property type="term" value="P:small GTPase-mediated signal transduction"/>
    <property type="evidence" value="ECO:0007669"/>
    <property type="project" value="InterPro"/>
</dbReference>
<evidence type="ECO:0000313" key="2">
    <source>
        <dbReference type="EMBL" id="TNN45176.1"/>
    </source>
</evidence>
<proteinExistence type="predicted"/>
<reference evidence="2 3" key="1">
    <citation type="submission" date="2019-03" db="EMBL/GenBank/DDBJ databases">
        <title>First draft genome of Liparis tanakae, snailfish: a comprehensive survey of snailfish specific genes.</title>
        <authorList>
            <person name="Kim W."/>
            <person name="Song I."/>
            <person name="Jeong J.-H."/>
            <person name="Kim D."/>
            <person name="Kim S."/>
            <person name="Ryu S."/>
            <person name="Song J.Y."/>
            <person name="Lee S.K."/>
        </authorList>
    </citation>
    <scope>NUCLEOTIDE SEQUENCE [LARGE SCALE GENOMIC DNA]</scope>
    <source>
        <tissue evidence="2">Muscle</tissue>
    </source>
</reference>
<gene>
    <name evidence="2" type="primary">DOCK8</name>
    <name evidence="2" type="ORF">EYF80_044626</name>
</gene>
<dbReference type="PANTHER" id="PTHR23317:SF74">
    <property type="entry name" value="DEDICATOR OF CYTOKINESIS PROTEIN 8"/>
    <property type="match status" value="1"/>
</dbReference>
<dbReference type="GO" id="GO:2000406">
    <property type="term" value="P:positive regulation of T cell migration"/>
    <property type="evidence" value="ECO:0007669"/>
    <property type="project" value="TreeGrafter"/>
</dbReference>
<dbReference type="InterPro" id="IPR026791">
    <property type="entry name" value="DOCK"/>
</dbReference>
<dbReference type="InterPro" id="IPR043162">
    <property type="entry name" value="DOCK_C_lobe_C"/>
</dbReference>
<dbReference type="Pfam" id="PF20421">
    <property type="entry name" value="DHR-2_Lobe_C"/>
    <property type="match status" value="1"/>
</dbReference>
<comment type="caution">
    <text evidence="2">The sequence shown here is derived from an EMBL/GenBank/DDBJ whole genome shotgun (WGS) entry which is preliminary data.</text>
</comment>
<organism evidence="2 3">
    <name type="scientific">Liparis tanakae</name>
    <name type="common">Tanaka's snailfish</name>
    <dbReference type="NCBI Taxonomy" id="230148"/>
    <lineage>
        <taxon>Eukaryota</taxon>
        <taxon>Metazoa</taxon>
        <taxon>Chordata</taxon>
        <taxon>Craniata</taxon>
        <taxon>Vertebrata</taxon>
        <taxon>Euteleostomi</taxon>
        <taxon>Actinopterygii</taxon>
        <taxon>Neopterygii</taxon>
        <taxon>Teleostei</taxon>
        <taxon>Neoteleostei</taxon>
        <taxon>Acanthomorphata</taxon>
        <taxon>Eupercaria</taxon>
        <taxon>Perciformes</taxon>
        <taxon>Cottioidei</taxon>
        <taxon>Cottales</taxon>
        <taxon>Liparidae</taxon>
        <taxon>Liparis</taxon>
    </lineage>
</organism>
<dbReference type="EMBL" id="SRLO01000862">
    <property type="protein sequence ID" value="TNN45176.1"/>
    <property type="molecule type" value="Genomic_DNA"/>
</dbReference>